<feature type="domain" description="GGDEF" evidence="4">
    <location>
        <begin position="315"/>
        <end position="447"/>
    </location>
</feature>
<dbReference type="PANTHER" id="PTHR33121:SF79">
    <property type="entry name" value="CYCLIC DI-GMP PHOSPHODIESTERASE PDED-RELATED"/>
    <property type="match status" value="1"/>
</dbReference>
<dbReference type="EMBL" id="JBHRSJ010000019">
    <property type="protein sequence ID" value="MFC2972762.1"/>
    <property type="molecule type" value="Genomic_DNA"/>
</dbReference>
<dbReference type="CDD" id="cd01948">
    <property type="entry name" value="EAL"/>
    <property type="match status" value="1"/>
</dbReference>
<dbReference type="Gene3D" id="3.30.70.270">
    <property type="match status" value="1"/>
</dbReference>
<keyword evidence="2" id="KW-0472">Membrane</keyword>
<dbReference type="NCBIfam" id="TIGR00254">
    <property type="entry name" value="GGDEF"/>
    <property type="match status" value="1"/>
</dbReference>
<dbReference type="InterPro" id="IPR043128">
    <property type="entry name" value="Rev_trsase/Diguanyl_cyclase"/>
</dbReference>
<accession>A0ABV7AVT5</accession>
<comment type="caution">
    <text evidence="5">The sequence shown here is derived from an EMBL/GenBank/DDBJ whole genome shotgun (WGS) entry which is preliminary data.</text>
</comment>
<dbReference type="PROSITE" id="PS50887">
    <property type="entry name" value="GGDEF"/>
    <property type="match status" value="1"/>
</dbReference>
<dbReference type="Pfam" id="PF00563">
    <property type="entry name" value="EAL"/>
    <property type="match status" value="1"/>
</dbReference>
<dbReference type="PANTHER" id="PTHR33121">
    <property type="entry name" value="CYCLIC DI-GMP PHOSPHODIESTERASE PDEF"/>
    <property type="match status" value="1"/>
</dbReference>
<evidence type="ECO:0000313" key="5">
    <source>
        <dbReference type="EMBL" id="MFC2972762.1"/>
    </source>
</evidence>
<feature type="transmembrane region" description="Helical" evidence="2">
    <location>
        <begin position="156"/>
        <end position="173"/>
    </location>
</feature>
<evidence type="ECO:0000256" key="1">
    <source>
        <dbReference type="SAM" id="Coils"/>
    </source>
</evidence>
<dbReference type="Pfam" id="PF00990">
    <property type="entry name" value="GGDEF"/>
    <property type="match status" value="1"/>
</dbReference>
<dbReference type="SUPFAM" id="SSF55073">
    <property type="entry name" value="Nucleotide cyclase"/>
    <property type="match status" value="1"/>
</dbReference>
<feature type="domain" description="EAL" evidence="3">
    <location>
        <begin position="456"/>
        <end position="712"/>
    </location>
</feature>
<keyword evidence="6" id="KW-1185">Reference proteome</keyword>
<dbReference type="InterPro" id="IPR029787">
    <property type="entry name" value="Nucleotide_cyclase"/>
</dbReference>
<keyword evidence="1" id="KW-0175">Coiled coil</keyword>
<keyword evidence="2" id="KW-1133">Transmembrane helix</keyword>
<name>A0ABV7AVT5_9GAMM</name>
<dbReference type="Gene3D" id="3.20.20.450">
    <property type="entry name" value="EAL domain"/>
    <property type="match status" value="1"/>
</dbReference>
<dbReference type="RefSeq" id="WP_377814412.1">
    <property type="nucleotide sequence ID" value="NZ_JBHRSJ010000019.1"/>
</dbReference>
<feature type="transmembrane region" description="Helical" evidence="2">
    <location>
        <begin position="35"/>
        <end position="57"/>
    </location>
</feature>
<reference evidence="6" key="1">
    <citation type="journal article" date="2019" name="Int. J. Syst. Evol. Microbiol.">
        <title>The Global Catalogue of Microorganisms (GCM) 10K type strain sequencing project: providing services to taxonomists for standard genome sequencing and annotation.</title>
        <authorList>
            <consortium name="The Broad Institute Genomics Platform"/>
            <consortium name="The Broad Institute Genome Sequencing Center for Infectious Disease"/>
            <person name="Wu L."/>
            <person name="Ma J."/>
        </authorList>
    </citation>
    <scope>NUCLEOTIDE SEQUENCE [LARGE SCALE GENOMIC DNA]</scope>
    <source>
        <strain evidence="6">KCTC 62195</strain>
    </source>
</reference>
<organism evidence="5 6">
    <name type="scientific">Azotobacter bryophylli</name>
    <dbReference type="NCBI Taxonomy" id="1986537"/>
    <lineage>
        <taxon>Bacteria</taxon>
        <taxon>Pseudomonadati</taxon>
        <taxon>Pseudomonadota</taxon>
        <taxon>Gammaproteobacteria</taxon>
        <taxon>Pseudomonadales</taxon>
        <taxon>Pseudomonadaceae</taxon>
        <taxon>Azotobacter</taxon>
    </lineage>
</organism>
<dbReference type="SMART" id="SM00052">
    <property type="entry name" value="EAL"/>
    <property type="match status" value="1"/>
</dbReference>
<proteinExistence type="predicted"/>
<feature type="transmembrane region" description="Helical" evidence="2">
    <location>
        <begin position="132"/>
        <end position="151"/>
    </location>
</feature>
<dbReference type="SMART" id="SM00267">
    <property type="entry name" value="GGDEF"/>
    <property type="match status" value="1"/>
</dbReference>
<feature type="transmembrane region" description="Helical" evidence="2">
    <location>
        <begin position="103"/>
        <end position="126"/>
    </location>
</feature>
<dbReference type="Proteomes" id="UP001595457">
    <property type="component" value="Unassembled WGS sequence"/>
</dbReference>
<evidence type="ECO:0000313" key="6">
    <source>
        <dbReference type="Proteomes" id="UP001595457"/>
    </source>
</evidence>
<dbReference type="CDD" id="cd01949">
    <property type="entry name" value="GGDEF"/>
    <property type="match status" value="1"/>
</dbReference>
<dbReference type="InterPro" id="IPR001633">
    <property type="entry name" value="EAL_dom"/>
</dbReference>
<dbReference type="SUPFAM" id="SSF141868">
    <property type="entry name" value="EAL domain-like"/>
    <property type="match status" value="1"/>
</dbReference>
<keyword evidence="2" id="KW-0812">Transmembrane</keyword>
<evidence type="ECO:0000259" key="3">
    <source>
        <dbReference type="PROSITE" id="PS50883"/>
    </source>
</evidence>
<dbReference type="InterPro" id="IPR035919">
    <property type="entry name" value="EAL_sf"/>
</dbReference>
<dbReference type="InterPro" id="IPR050706">
    <property type="entry name" value="Cyclic-di-GMP_PDE-like"/>
</dbReference>
<dbReference type="InterPro" id="IPR000160">
    <property type="entry name" value="GGDEF_dom"/>
</dbReference>
<sequence>MHFLFSPDVTPPALEPEAIYKRYGEQIEAALNRRLYHGSILPTLLTLVGGLCGVALFRSQHDPQVLVVVLAWLLLLIGLSLWQIVSFLRSPATRQAEPRWRQLFLLGALASGATLSLLGIVFLPQAESPQRALLYGLLTAVTICASVAYAVSLRAFLAFILPSLLPVGLYLLTEGYDRLQAWGIFSLVLLAALLLTGWQINRTERRNLLSTFQQQSLLEFEEQAWHATVRLNDELANEVRQRQRVEEELRAAQLALEERVTERTRALGASERARREEEAKRLYLTSHDPLTGLANRNQLLQRLEELARQPRQRSEELALLHIDLDRFKLINDSLGHRLADEILCELSHRLSSSLRQADTIARVAEDQFSVLLECGCPEELDSLARRLLAVLRHSVQIGEHEVVVSASLGIGLLSVADGDPARLLSQASMAMRHAKQFGGNTVQFWREGLQNSSHERLLLEAQLDKALEQGHLEVFYQPRLGLSENRLQGAEALVRWRHPQLGLVSPAEFIPLAEETGQIRAIGAFVLRRACTQVLAWQQAGLGELCISVNISMQQLRERDFAAQVATVLEETGLPAHQLELELTESQLSDNIEELKELLLQLRGLGVRLAIDDFGTGYSSLAYLKHLPVNVVKIDQTFIRALDGSGKGGDAAIIRAIIAMVHSLGLEVVAEGVEQQAQLEFLRDHGCDEIQGYLISRPVEASAFADLLRSREASPVA</sequence>
<feature type="transmembrane region" description="Helical" evidence="2">
    <location>
        <begin position="63"/>
        <end position="82"/>
    </location>
</feature>
<protein>
    <submittedName>
        <fullName evidence="5">Bifunctional diguanylate cyclase/phosphodiesterase</fullName>
    </submittedName>
</protein>
<feature type="coiled-coil region" evidence="1">
    <location>
        <begin position="228"/>
        <end position="262"/>
    </location>
</feature>
<evidence type="ECO:0000256" key="2">
    <source>
        <dbReference type="SAM" id="Phobius"/>
    </source>
</evidence>
<dbReference type="PROSITE" id="PS50883">
    <property type="entry name" value="EAL"/>
    <property type="match status" value="1"/>
</dbReference>
<gene>
    <name evidence="5" type="ORF">ACFOJE_11125</name>
</gene>
<feature type="transmembrane region" description="Helical" evidence="2">
    <location>
        <begin position="179"/>
        <end position="198"/>
    </location>
</feature>
<evidence type="ECO:0000259" key="4">
    <source>
        <dbReference type="PROSITE" id="PS50887"/>
    </source>
</evidence>